<evidence type="ECO:0000313" key="1">
    <source>
        <dbReference type="EMBL" id="GID57862.1"/>
    </source>
</evidence>
<comment type="caution">
    <text evidence="1">The sequence shown here is derived from an EMBL/GenBank/DDBJ whole genome shotgun (WGS) entry which is preliminary data.</text>
</comment>
<accession>A0ABQ3XH82</accession>
<evidence type="ECO:0000313" key="2">
    <source>
        <dbReference type="Proteomes" id="UP000612282"/>
    </source>
</evidence>
<reference evidence="1 2" key="1">
    <citation type="submission" date="2021-01" db="EMBL/GenBank/DDBJ databases">
        <title>Whole genome shotgun sequence of Actinoplanes couchii NBRC 106145.</title>
        <authorList>
            <person name="Komaki H."/>
            <person name="Tamura T."/>
        </authorList>
    </citation>
    <scope>NUCLEOTIDE SEQUENCE [LARGE SCALE GENOMIC DNA]</scope>
    <source>
        <strain evidence="1 2">NBRC 106145</strain>
    </source>
</reference>
<dbReference type="EMBL" id="BOMG01000077">
    <property type="protein sequence ID" value="GID57862.1"/>
    <property type="molecule type" value="Genomic_DNA"/>
</dbReference>
<keyword evidence="2" id="KW-1185">Reference proteome</keyword>
<protein>
    <submittedName>
        <fullName evidence="1">Uncharacterized protein</fullName>
    </submittedName>
</protein>
<name>A0ABQ3XH82_9ACTN</name>
<dbReference type="Proteomes" id="UP000612282">
    <property type="component" value="Unassembled WGS sequence"/>
</dbReference>
<gene>
    <name evidence="1" type="ORF">Aco03nite_062660</name>
</gene>
<proteinExistence type="predicted"/>
<sequence>MSRVTREVALVHVADPLPALPFAYLGVRGLTSRKIGTPERRTSTRLWSRTI</sequence>
<organism evidence="1 2">
    <name type="scientific">Actinoplanes couchii</name>
    <dbReference type="NCBI Taxonomy" id="403638"/>
    <lineage>
        <taxon>Bacteria</taxon>
        <taxon>Bacillati</taxon>
        <taxon>Actinomycetota</taxon>
        <taxon>Actinomycetes</taxon>
        <taxon>Micromonosporales</taxon>
        <taxon>Micromonosporaceae</taxon>
        <taxon>Actinoplanes</taxon>
    </lineage>
</organism>